<dbReference type="PANTHER" id="PTHR30002">
    <property type="entry name" value="EPOXYQUEUOSINE REDUCTASE"/>
    <property type="match status" value="1"/>
</dbReference>
<evidence type="ECO:0000256" key="2">
    <source>
        <dbReference type="SAM" id="MobiDB-lite"/>
    </source>
</evidence>
<sequence>MTTPPVDDELARRALAAGRAAGLDAAGLATVAPFAGAREALEERRAAGLHGGMAFTYRNPARSTDPRALLPSARALLAGALLHGGEPAAPAGPGPHGRVARYARQDHYDRLRHALDAAGAVLRAEGWRALVVVDQNHLVDRAVAHRAGLGWYGRNSLLLMPGVGSWSVLGAVLTDAPLVAEDPEPVADGCGPCTRCVTGCPTDAIVAPGVVDARRCLAWLVQAPGPLRRDLREAMGDRIYGCDDCQEVCPPNRVRLRRRERAADDTPLVDDDPAAWVDLLELLAADDATLLDRHGRWYVADRDPRHLRRNALVGLGNVADPDDPAVVAALVRVLGGGDDLLVAHAAWAARRLGREDLLAHVVDPGPEARAELAAAAPTPRAPAAKEHPAR</sequence>
<accession>A0AAE9YCH8</accession>
<dbReference type="Gene3D" id="3.30.70.20">
    <property type="match status" value="1"/>
</dbReference>
<dbReference type="GO" id="GO:0052693">
    <property type="term" value="F:epoxyqueuosine reductase activity"/>
    <property type="evidence" value="ECO:0007669"/>
    <property type="project" value="UniProtKB-EC"/>
</dbReference>
<reference evidence="4" key="1">
    <citation type="submission" date="2023-01" db="EMBL/GenBank/DDBJ databases">
        <title>The diversity of Class Acidimicrobiia in South China Sea sediment environments and the proposal of Iamia marina sp. nov., a novel species of the genus Iamia.</title>
        <authorList>
            <person name="He Y."/>
            <person name="Tian X."/>
        </authorList>
    </citation>
    <scope>NUCLEOTIDE SEQUENCE</scope>
    <source>
        <strain evidence="4">DSM 19957</strain>
    </source>
</reference>
<dbReference type="Pfam" id="PF13484">
    <property type="entry name" value="Fer4_16"/>
    <property type="match status" value="1"/>
</dbReference>
<keyword evidence="1" id="KW-0004">4Fe-4S</keyword>
<proteinExistence type="predicted"/>
<evidence type="ECO:0000259" key="3">
    <source>
        <dbReference type="PROSITE" id="PS51379"/>
    </source>
</evidence>
<keyword evidence="5" id="KW-1185">Reference proteome</keyword>
<dbReference type="GO" id="GO:0051539">
    <property type="term" value="F:4 iron, 4 sulfur cluster binding"/>
    <property type="evidence" value="ECO:0007669"/>
    <property type="project" value="UniProtKB-KW"/>
</dbReference>
<dbReference type="InterPro" id="IPR004453">
    <property type="entry name" value="QueG"/>
</dbReference>
<dbReference type="EMBL" id="CP116942">
    <property type="protein sequence ID" value="WCO65276.1"/>
    <property type="molecule type" value="Genomic_DNA"/>
</dbReference>
<dbReference type="PANTHER" id="PTHR30002:SF4">
    <property type="entry name" value="EPOXYQUEUOSINE REDUCTASE"/>
    <property type="match status" value="1"/>
</dbReference>
<feature type="compositionally biased region" description="Low complexity" evidence="2">
    <location>
        <begin position="371"/>
        <end position="382"/>
    </location>
</feature>
<dbReference type="Proteomes" id="UP001216390">
    <property type="component" value="Chromosome"/>
</dbReference>
<keyword evidence="4" id="KW-0560">Oxidoreductase</keyword>
<evidence type="ECO:0000313" key="4">
    <source>
        <dbReference type="EMBL" id="WCO65276.1"/>
    </source>
</evidence>
<keyword evidence="1" id="KW-0479">Metal-binding</keyword>
<dbReference type="NCBIfam" id="TIGR00276">
    <property type="entry name" value="tRNA epoxyqueuosine(34) reductase QueG"/>
    <property type="match status" value="1"/>
</dbReference>
<dbReference type="KEGG" id="ima:PO878_12275"/>
<evidence type="ECO:0000256" key="1">
    <source>
        <dbReference type="ARBA" id="ARBA00022485"/>
    </source>
</evidence>
<protein>
    <submittedName>
        <fullName evidence="4">tRNA epoxyqueuosine(34) reductase QueG</fullName>
        <ecNumber evidence="4">1.17.99.6</ecNumber>
    </submittedName>
</protein>
<dbReference type="EC" id="1.17.99.6" evidence="4"/>
<dbReference type="PROSITE" id="PS51379">
    <property type="entry name" value="4FE4S_FER_2"/>
    <property type="match status" value="1"/>
</dbReference>
<dbReference type="InterPro" id="IPR017896">
    <property type="entry name" value="4Fe4S_Fe-S-bd"/>
</dbReference>
<gene>
    <name evidence="4" type="primary">queG</name>
    <name evidence="4" type="ORF">PO878_12275</name>
</gene>
<dbReference type="GO" id="GO:0008616">
    <property type="term" value="P:tRNA queuosine(34) biosynthetic process"/>
    <property type="evidence" value="ECO:0007669"/>
    <property type="project" value="InterPro"/>
</dbReference>
<evidence type="ECO:0000313" key="5">
    <source>
        <dbReference type="Proteomes" id="UP001216390"/>
    </source>
</evidence>
<feature type="region of interest" description="Disordered" evidence="2">
    <location>
        <begin position="371"/>
        <end position="390"/>
    </location>
</feature>
<dbReference type="AlphaFoldDB" id="A0AAE9YCH8"/>
<dbReference type="SUPFAM" id="SSF46548">
    <property type="entry name" value="alpha-helical ferredoxin"/>
    <property type="match status" value="1"/>
</dbReference>
<keyword evidence="1" id="KW-0408">Iron</keyword>
<feature type="domain" description="4Fe-4S ferredoxin-type" evidence="3">
    <location>
        <begin position="181"/>
        <end position="210"/>
    </location>
</feature>
<organism evidence="4 5">
    <name type="scientific">Iamia majanohamensis</name>
    <dbReference type="NCBI Taxonomy" id="467976"/>
    <lineage>
        <taxon>Bacteria</taxon>
        <taxon>Bacillati</taxon>
        <taxon>Actinomycetota</taxon>
        <taxon>Acidimicrobiia</taxon>
        <taxon>Acidimicrobiales</taxon>
        <taxon>Iamiaceae</taxon>
        <taxon>Iamia</taxon>
    </lineage>
</organism>
<dbReference type="RefSeq" id="WP_272734801.1">
    <property type="nucleotide sequence ID" value="NZ_CP116942.1"/>
</dbReference>
<name>A0AAE9YCH8_9ACTN</name>
<keyword evidence="1" id="KW-0411">Iron-sulfur</keyword>